<evidence type="ECO:0000256" key="8">
    <source>
        <dbReference type="PROSITE-ProRule" id="PRU00035"/>
    </source>
</evidence>
<feature type="domain" description="PHD-type" evidence="12">
    <location>
        <begin position="283"/>
        <end position="333"/>
    </location>
</feature>
<dbReference type="PROSITE" id="PS51805">
    <property type="entry name" value="EPHD"/>
    <property type="match status" value="1"/>
</dbReference>
<feature type="compositionally biased region" description="Low complexity" evidence="10">
    <location>
        <begin position="1137"/>
        <end position="1151"/>
    </location>
</feature>
<accession>A0ABD2KGY5</accession>
<comment type="subcellular location">
    <subcellularLocation>
        <location evidence="1">Nucleus</location>
    </subcellularLocation>
</comment>
<dbReference type="InterPro" id="IPR036427">
    <property type="entry name" value="Bromodomain-like_sf"/>
</dbReference>
<feature type="compositionally biased region" description="Basic and acidic residues" evidence="10">
    <location>
        <begin position="978"/>
        <end position="994"/>
    </location>
</feature>
<dbReference type="FunFam" id="3.30.40.10:FF:000007">
    <property type="entry name" value="Bromodomain containing 1, isoform CRA_b"/>
    <property type="match status" value="1"/>
</dbReference>
<dbReference type="InterPro" id="IPR034732">
    <property type="entry name" value="EPHD"/>
</dbReference>
<dbReference type="InterPro" id="IPR019787">
    <property type="entry name" value="Znf_PHD-finger"/>
</dbReference>
<dbReference type="GO" id="GO:0008270">
    <property type="term" value="F:zinc ion binding"/>
    <property type="evidence" value="ECO:0007669"/>
    <property type="project" value="UniProtKB-KW"/>
</dbReference>
<feature type="region of interest" description="Disordered" evidence="10">
    <location>
        <begin position="1120"/>
        <end position="1158"/>
    </location>
</feature>
<keyword evidence="4 9" id="KW-0863">Zinc-finger</keyword>
<keyword evidence="2" id="KW-0479">Metal-binding</keyword>
<dbReference type="PROSITE" id="PS01359">
    <property type="entry name" value="ZF_PHD_1"/>
    <property type="match status" value="1"/>
</dbReference>
<dbReference type="Pfam" id="PF00439">
    <property type="entry name" value="Bromodomain"/>
    <property type="match status" value="1"/>
</dbReference>
<evidence type="ECO:0000313" key="14">
    <source>
        <dbReference type="EMBL" id="KAL3101724.1"/>
    </source>
</evidence>
<feature type="domain" description="PHD-type" evidence="13">
    <location>
        <begin position="337"/>
        <end position="456"/>
    </location>
</feature>
<dbReference type="InterPro" id="IPR001487">
    <property type="entry name" value="Bromodomain"/>
</dbReference>
<evidence type="ECO:0000259" key="13">
    <source>
        <dbReference type="PROSITE" id="PS51805"/>
    </source>
</evidence>
<feature type="region of interest" description="Disordered" evidence="10">
    <location>
        <begin position="878"/>
        <end position="1056"/>
    </location>
</feature>
<dbReference type="PANTHER" id="PTHR13793">
    <property type="entry name" value="PHD FINGER PROTEINS"/>
    <property type="match status" value="1"/>
</dbReference>
<evidence type="ECO:0000256" key="9">
    <source>
        <dbReference type="PROSITE-ProRule" id="PRU00146"/>
    </source>
</evidence>
<dbReference type="PROSITE" id="PS50016">
    <property type="entry name" value="ZF_PHD_2"/>
    <property type="match status" value="1"/>
</dbReference>
<dbReference type="InterPro" id="IPR019786">
    <property type="entry name" value="Zinc_finger_PHD-type_CS"/>
</dbReference>
<dbReference type="SUPFAM" id="SSF57903">
    <property type="entry name" value="FYVE/PHD zinc finger"/>
    <property type="match status" value="1"/>
</dbReference>
<feature type="compositionally biased region" description="Low complexity" evidence="10">
    <location>
        <begin position="955"/>
        <end position="964"/>
    </location>
</feature>
<feature type="domain" description="Bromo" evidence="11">
    <location>
        <begin position="656"/>
        <end position="727"/>
    </location>
</feature>
<organism evidence="14 15">
    <name type="scientific">Heterodera trifolii</name>
    <dbReference type="NCBI Taxonomy" id="157864"/>
    <lineage>
        <taxon>Eukaryota</taxon>
        <taxon>Metazoa</taxon>
        <taxon>Ecdysozoa</taxon>
        <taxon>Nematoda</taxon>
        <taxon>Chromadorea</taxon>
        <taxon>Rhabditida</taxon>
        <taxon>Tylenchina</taxon>
        <taxon>Tylenchomorpha</taxon>
        <taxon>Tylenchoidea</taxon>
        <taxon>Heteroderidae</taxon>
        <taxon>Heteroderinae</taxon>
        <taxon>Heterodera</taxon>
    </lineage>
</organism>
<feature type="region of interest" description="Disordered" evidence="10">
    <location>
        <begin position="1212"/>
        <end position="1240"/>
    </location>
</feature>
<dbReference type="SMART" id="SM00249">
    <property type="entry name" value="PHD"/>
    <property type="match status" value="2"/>
</dbReference>
<evidence type="ECO:0000256" key="7">
    <source>
        <dbReference type="ARBA" id="ARBA00023242"/>
    </source>
</evidence>
<dbReference type="FunFam" id="3.30.40.10:FF:000008">
    <property type="entry name" value="Bromodomain containing 1, isoform CRA_a"/>
    <property type="match status" value="1"/>
</dbReference>
<gene>
    <name evidence="14" type="ORF">niasHT_020609</name>
</gene>
<keyword evidence="7" id="KW-0539">Nucleus</keyword>
<feature type="compositionally biased region" description="Low complexity" evidence="10">
    <location>
        <begin position="878"/>
        <end position="898"/>
    </location>
</feature>
<keyword evidence="5" id="KW-0862">Zinc</keyword>
<protein>
    <recommendedName>
        <fullName evidence="16">Peregrin</fullName>
    </recommendedName>
</protein>
<feature type="compositionally biased region" description="Polar residues" evidence="10">
    <location>
        <begin position="1223"/>
        <end position="1240"/>
    </location>
</feature>
<dbReference type="Pfam" id="PF10513">
    <property type="entry name" value="EPL1"/>
    <property type="match status" value="1"/>
</dbReference>
<feature type="compositionally biased region" description="Low complexity" evidence="10">
    <location>
        <begin position="829"/>
        <end position="838"/>
    </location>
</feature>
<reference evidence="14 15" key="1">
    <citation type="submission" date="2024-10" db="EMBL/GenBank/DDBJ databases">
        <authorList>
            <person name="Kim D."/>
        </authorList>
    </citation>
    <scope>NUCLEOTIDE SEQUENCE [LARGE SCALE GENOMIC DNA]</scope>
    <source>
        <strain evidence="14">BH-2024</strain>
    </source>
</reference>
<evidence type="ECO:0008006" key="16">
    <source>
        <dbReference type="Google" id="ProtNLM"/>
    </source>
</evidence>
<evidence type="ECO:0000256" key="6">
    <source>
        <dbReference type="ARBA" id="ARBA00023117"/>
    </source>
</evidence>
<dbReference type="InterPro" id="IPR001965">
    <property type="entry name" value="Znf_PHD"/>
</dbReference>
<dbReference type="Pfam" id="PF13831">
    <property type="entry name" value="PHD_2"/>
    <property type="match status" value="1"/>
</dbReference>
<evidence type="ECO:0000256" key="2">
    <source>
        <dbReference type="ARBA" id="ARBA00022723"/>
    </source>
</evidence>
<keyword evidence="6 8" id="KW-0103">Bromodomain</keyword>
<dbReference type="SMART" id="SM00297">
    <property type="entry name" value="BROMO"/>
    <property type="match status" value="1"/>
</dbReference>
<evidence type="ECO:0000256" key="5">
    <source>
        <dbReference type="ARBA" id="ARBA00022833"/>
    </source>
</evidence>
<evidence type="ECO:0000313" key="15">
    <source>
        <dbReference type="Proteomes" id="UP001620626"/>
    </source>
</evidence>
<dbReference type="InterPro" id="IPR050701">
    <property type="entry name" value="Histone_Mod_Regulator"/>
</dbReference>
<name>A0ABD2KGY5_9BILA</name>
<evidence type="ECO:0000259" key="12">
    <source>
        <dbReference type="PROSITE" id="PS50016"/>
    </source>
</evidence>
<dbReference type="InterPro" id="IPR019542">
    <property type="entry name" value="Enhancer_polycomb-like_N"/>
</dbReference>
<dbReference type="Pfam" id="PF13832">
    <property type="entry name" value="zf-HC5HC2H_2"/>
    <property type="match status" value="1"/>
</dbReference>
<keyword evidence="3" id="KW-0677">Repeat</keyword>
<dbReference type="Gene3D" id="3.30.40.10">
    <property type="entry name" value="Zinc/RING finger domain, C3HC4 (zinc finger)"/>
    <property type="match status" value="2"/>
</dbReference>
<comment type="caution">
    <text evidence="14">The sequence shown here is derived from an EMBL/GenBank/DDBJ whole genome shotgun (WGS) entry which is preliminary data.</text>
</comment>
<evidence type="ECO:0000256" key="3">
    <source>
        <dbReference type="ARBA" id="ARBA00022737"/>
    </source>
</evidence>
<dbReference type="PANTHER" id="PTHR13793:SF107">
    <property type="entry name" value="BROMODOMAIN-CONTAINING PROTEIN HOMOLOG"/>
    <property type="match status" value="1"/>
</dbReference>
<dbReference type="GO" id="GO:0005634">
    <property type="term" value="C:nucleus"/>
    <property type="evidence" value="ECO:0007669"/>
    <property type="project" value="UniProtKB-SubCell"/>
</dbReference>
<dbReference type="PROSITE" id="PS50014">
    <property type="entry name" value="BROMODOMAIN_2"/>
    <property type="match status" value="1"/>
</dbReference>
<dbReference type="EMBL" id="JBICBT010000766">
    <property type="protein sequence ID" value="KAL3101724.1"/>
    <property type="molecule type" value="Genomic_DNA"/>
</dbReference>
<feature type="compositionally biased region" description="Polar residues" evidence="10">
    <location>
        <begin position="965"/>
        <end position="977"/>
    </location>
</feature>
<evidence type="ECO:0000256" key="10">
    <source>
        <dbReference type="SAM" id="MobiDB-lite"/>
    </source>
</evidence>
<keyword evidence="15" id="KW-1185">Reference proteome</keyword>
<evidence type="ECO:0000256" key="1">
    <source>
        <dbReference type="ARBA" id="ARBA00004123"/>
    </source>
</evidence>
<dbReference type="Gene3D" id="2.30.30.140">
    <property type="match status" value="1"/>
</dbReference>
<proteinExistence type="predicted"/>
<feature type="region of interest" description="Disordered" evidence="10">
    <location>
        <begin position="826"/>
        <end position="859"/>
    </location>
</feature>
<sequence>MATTSQMALEPPIMVTQDTGMKVTVFICIPGMRKKGGLIVLLKRLFRVKSRDPFTLVSNVKFGQYMLTDQSISLLAEVYTDKTAMDKRSEDRKRYEWSVTKFPSQINSESAEFNILLTEGMKDITTVTDNDSLLTIHYNDKKVQIDPKQQLNIKWTNGKNGFKSTESKKAKYANLDLPTVSFRHVERPPKATMARPFKMPSAYVQCATEEEEDNEGVTEYDLDREDLAWLQLANERRQKIGVPPIDDDTLEKAIDMLEKESHFQFTQDEHGTGLAYLTMIDNDAPCCICNDGEDSNANQIIFCDICNIAVHQECYGVPYIPEGQWLCRRCQMSPSIPVNCALCPCSSGAFKQTSDGRWAHVVCAIWLNEVHFANTVFLEPVEGVDFSIKRRHKLTCLICKRKVGACLQCSNKACVRSFHATCARYAGMKMVVKESRARNNPDSVTINRFAYCFQHSEPNRNGQSVAVWKREMEAKLKEARKMIDLNAKQTLNSVPLPVIPVEKVQTIAQRLGLNYMNDIYSFWSLKRKSRSGVPLIRRLQVYMNQQKPMLGRPFGDESAVSVVGTCAADNELATKVSTVEADTMAMAQNPAAATDDDPLKRFAELRRNFERIRLLCELIKKREKMKRDQLTTNWEIVCKSTRPLSVLVSQTLDKLIDKDHQKLFTEPVNNEKQMPAYSTSIAQPMNFHQLRANHEKGRYRRIADLRADFLLMIQNWIVYNKSNTQFYNYGQRIKRIGLSAIKAAEEEEQRMNEFSNTKTRGIELLTITLPPMFSEAAFQNLYNEFKLLHNNEEMADGIGCEKTVPKNGTAITTTPKCSLVGEQVQQQHTTSNTNNNNTKLRKYDRAASSSSAVPAAGGRVASFSGKKNAVAKKKFVAQSSDSAARSGSSSNTAANNNNILPEQQEKKADDNDNSSSSSRLKRTHSKANSAGGGATIGGKTPRTVGKGWTTKNKKTTTTTTTTTTILNRNNTVVQPTNELEKNGRKDEDHKDEPPHQTATTTATTATTLKKRRRGDLTTAVHGHQPQMPHGGAGKSSGGARRNNANGGGGGAGKKGISQRRLTIPPLSSQPSTAPVAVVTCNKNVVRKRYLNAYQTEASSTAESDSGQCDDELLFTTTSMPEQNEDDADELPLGLNGKHATPTKAATTKQTPPTTPRRRYIRAGQKKKFLHVDDNFVPQSPTSSLRHNDIVMVQDSKFPGRVIDIRMRAIDLEDEDDDDDGSGRRSNNSAQSVGNNINNSDRVGRHFIDHALRTKPTQDEMGRQQHTLILFFDTQNTCKWVPNDRIRLLYDYDLNNKTLRTEKDQTVLEAFERARRFWKSFIHC</sequence>
<dbReference type="InterPro" id="IPR013083">
    <property type="entry name" value="Znf_RING/FYVE/PHD"/>
</dbReference>
<evidence type="ECO:0000256" key="4">
    <source>
        <dbReference type="ARBA" id="ARBA00022771"/>
    </source>
</evidence>
<dbReference type="InterPro" id="IPR011011">
    <property type="entry name" value="Znf_FYVE_PHD"/>
</dbReference>
<feature type="compositionally biased region" description="Low complexity" evidence="10">
    <location>
        <begin position="846"/>
        <end position="859"/>
    </location>
</feature>
<dbReference type="SUPFAM" id="SSF47370">
    <property type="entry name" value="Bromodomain"/>
    <property type="match status" value="1"/>
</dbReference>
<evidence type="ECO:0000259" key="11">
    <source>
        <dbReference type="PROSITE" id="PS50014"/>
    </source>
</evidence>
<dbReference type="Proteomes" id="UP001620626">
    <property type="component" value="Unassembled WGS sequence"/>
</dbReference>
<feature type="compositionally biased region" description="Low complexity" evidence="10">
    <location>
        <begin position="997"/>
        <end position="1007"/>
    </location>
</feature>
<dbReference type="CDD" id="cd15572">
    <property type="entry name" value="PHD_BRPF"/>
    <property type="match status" value="1"/>
</dbReference>
<dbReference type="Gene3D" id="1.20.920.10">
    <property type="entry name" value="Bromodomain-like"/>
    <property type="match status" value="1"/>
</dbReference>